<evidence type="ECO:0000256" key="1">
    <source>
        <dbReference type="ARBA" id="ARBA00023015"/>
    </source>
</evidence>
<dbReference type="InterPro" id="IPR014710">
    <property type="entry name" value="RmlC-like_jellyroll"/>
</dbReference>
<dbReference type="SMART" id="SM00419">
    <property type="entry name" value="HTH_CRP"/>
    <property type="match status" value="1"/>
</dbReference>
<dbReference type="Proteomes" id="UP000323258">
    <property type="component" value="Unassembled WGS sequence"/>
</dbReference>
<keyword evidence="2" id="KW-0238">DNA-binding</keyword>
<reference evidence="5 6" key="2">
    <citation type="submission" date="2019-09" db="EMBL/GenBank/DDBJ databases">
        <title>Mesorhizobium sp. MaA-C15 isolated from Microcystis aeruginosa.</title>
        <authorList>
            <person name="Jeong S.E."/>
            <person name="Jin H.M."/>
            <person name="Jeon C.O."/>
        </authorList>
    </citation>
    <scope>NUCLEOTIDE SEQUENCE [LARGE SCALE GENOMIC DNA]</scope>
    <source>
        <strain evidence="5 6">MaA-C15</strain>
    </source>
</reference>
<dbReference type="EMBL" id="VSZS01000064">
    <property type="protein sequence ID" value="TYR31614.1"/>
    <property type="molecule type" value="Genomic_DNA"/>
</dbReference>
<evidence type="ECO:0000313" key="5">
    <source>
        <dbReference type="EMBL" id="TYR31614.1"/>
    </source>
</evidence>
<feature type="domain" description="HTH crp-type" evidence="4">
    <location>
        <begin position="179"/>
        <end position="253"/>
    </location>
</feature>
<keyword evidence="3" id="KW-0804">Transcription</keyword>
<proteinExistence type="predicted"/>
<evidence type="ECO:0000256" key="2">
    <source>
        <dbReference type="ARBA" id="ARBA00023125"/>
    </source>
</evidence>
<dbReference type="GO" id="GO:0003677">
    <property type="term" value="F:DNA binding"/>
    <property type="evidence" value="ECO:0007669"/>
    <property type="project" value="UniProtKB-KW"/>
</dbReference>
<dbReference type="InterPro" id="IPR018490">
    <property type="entry name" value="cNMP-bd_dom_sf"/>
</dbReference>
<protein>
    <submittedName>
        <fullName evidence="5">Crp/Fnr family transcriptional regulator</fullName>
    </submittedName>
</protein>
<keyword evidence="1" id="KW-0805">Transcription regulation</keyword>
<keyword evidence="6" id="KW-1185">Reference proteome</keyword>
<dbReference type="GO" id="GO:0006355">
    <property type="term" value="P:regulation of DNA-templated transcription"/>
    <property type="evidence" value="ECO:0007669"/>
    <property type="project" value="InterPro"/>
</dbReference>
<dbReference type="SUPFAM" id="SSF46785">
    <property type="entry name" value="Winged helix' DNA-binding domain"/>
    <property type="match status" value="1"/>
</dbReference>
<comment type="caution">
    <text evidence="5">The sequence shown here is derived from an EMBL/GenBank/DDBJ whole genome shotgun (WGS) entry which is preliminary data.</text>
</comment>
<dbReference type="InterPro" id="IPR036390">
    <property type="entry name" value="WH_DNA-bd_sf"/>
</dbReference>
<dbReference type="SUPFAM" id="SSF51206">
    <property type="entry name" value="cAMP-binding domain-like"/>
    <property type="match status" value="1"/>
</dbReference>
<dbReference type="AlphaFoldDB" id="A0A5D4GU18"/>
<evidence type="ECO:0000313" key="6">
    <source>
        <dbReference type="Proteomes" id="UP000323258"/>
    </source>
</evidence>
<sequence>MTYLNAKMKQCDNFYDNTSYPASLHSGKGLYRMSTAEVHRALLANPAFSGQVVDDGDIQALSVFQPRHYPAHFPIVPLGDPLEGIRIIQSGWCRLEKYMSDGERQIIDFPLKGDIIGLAGEDRVAGLAVTAITDLLVFETRPGAGLDSIKSPKLNRLFRSAAVRRDAIAIEHMVNLGRRSVLGRTSHLFLELGMRLCGKLPREIVQFSCPLTQHDLADALGLTPIHLNRKLRELREDGILSFRHGLVEFHDVGRLIYLADFDDRYLSP</sequence>
<organism evidence="5 6">
    <name type="scientific">Neoaquamicrobium microcysteis</name>
    <dbReference type="NCBI Taxonomy" id="2682781"/>
    <lineage>
        <taxon>Bacteria</taxon>
        <taxon>Pseudomonadati</taxon>
        <taxon>Pseudomonadota</taxon>
        <taxon>Alphaproteobacteria</taxon>
        <taxon>Hyphomicrobiales</taxon>
        <taxon>Phyllobacteriaceae</taxon>
        <taxon>Neoaquamicrobium</taxon>
    </lineage>
</organism>
<name>A0A5D4GU18_9HYPH</name>
<dbReference type="InterPro" id="IPR000595">
    <property type="entry name" value="cNMP-bd_dom"/>
</dbReference>
<dbReference type="Pfam" id="PF00027">
    <property type="entry name" value="cNMP_binding"/>
    <property type="match status" value="1"/>
</dbReference>
<dbReference type="Gene3D" id="2.60.120.10">
    <property type="entry name" value="Jelly Rolls"/>
    <property type="match status" value="1"/>
</dbReference>
<evidence type="ECO:0000259" key="4">
    <source>
        <dbReference type="PROSITE" id="PS51063"/>
    </source>
</evidence>
<dbReference type="PROSITE" id="PS51063">
    <property type="entry name" value="HTH_CRP_2"/>
    <property type="match status" value="1"/>
</dbReference>
<dbReference type="CDD" id="cd00038">
    <property type="entry name" value="CAP_ED"/>
    <property type="match status" value="1"/>
</dbReference>
<reference evidence="5 6" key="1">
    <citation type="submission" date="2019-08" db="EMBL/GenBank/DDBJ databases">
        <authorList>
            <person name="Seo Y.L."/>
        </authorList>
    </citation>
    <scope>NUCLEOTIDE SEQUENCE [LARGE SCALE GENOMIC DNA]</scope>
    <source>
        <strain evidence="5 6">MaA-C15</strain>
    </source>
</reference>
<dbReference type="Pfam" id="PF13545">
    <property type="entry name" value="HTH_Crp_2"/>
    <property type="match status" value="1"/>
</dbReference>
<evidence type="ECO:0000256" key="3">
    <source>
        <dbReference type="ARBA" id="ARBA00023163"/>
    </source>
</evidence>
<accession>A0A5D4GU18</accession>
<dbReference type="InterPro" id="IPR012318">
    <property type="entry name" value="HTH_CRP"/>
</dbReference>
<gene>
    <name evidence="5" type="ORF">FY036_15220</name>
</gene>